<reference evidence="2 3" key="1">
    <citation type="submission" date="2023-08" db="EMBL/GenBank/DDBJ databases">
        <title>Implementing the SeqCode for naming new Mesorhizobium species isolated from Vachellia karroo root nodules.</title>
        <authorList>
            <person name="Van Lill M."/>
        </authorList>
    </citation>
    <scope>NUCLEOTIDE SEQUENCE [LARGE SCALE GENOMIC DNA]</scope>
    <source>
        <strain evidence="2 3">VK24D</strain>
    </source>
</reference>
<organism evidence="2 3">
    <name type="scientific">Mesorhizobium album</name>
    <dbReference type="NCBI Taxonomy" id="3072314"/>
    <lineage>
        <taxon>Bacteria</taxon>
        <taxon>Pseudomonadati</taxon>
        <taxon>Pseudomonadota</taxon>
        <taxon>Alphaproteobacteria</taxon>
        <taxon>Hyphomicrobiales</taxon>
        <taxon>Phyllobacteriaceae</taxon>
        <taxon>Mesorhizobium</taxon>
    </lineage>
</organism>
<dbReference type="Proteomes" id="UP001287059">
    <property type="component" value="Unassembled WGS sequence"/>
</dbReference>
<dbReference type="Gene3D" id="1.10.760.10">
    <property type="entry name" value="Cytochrome c-like domain"/>
    <property type="match status" value="2"/>
</dbReference>
<dbReference type="InterPro" id="IPR004852">
    <property type="entry name" value="Di-haem_cyt_c_peroxidsae"/>
</dbReference>
<sequence>MQLKGIPGYVDAFDNAFPADSDPVTYDNIEQAIAVFEAALITPNAPFDRYLEGDENVLTVEQKEGRCVPESAHRRPAAGHISELAPKHRHDSRRWHVCSVWRG</sequence>
<dbReference type="EMBL" id="JAVIIW010000018">
    <property type="protein sequence ID" value="MDX8480097.1"/>
    <property type="molecule type" value="Genomic_DNA"/>
</dbReference>
<evidence type="ECO:0000259" key="1">
    <source>
        <dbReference type="Pfam" id="PF03150"/>
    </source>
</evidence>
<evidence type="ECO:0000313" key="3">
    <source>
        <dbReference type="Proteomes" id="UP001287059"/>
    </source>
</evidence>
<dbReference type="Pfam" id="PF03150">
    <property type="entry name" value="CCP_MauG"/>
    <property type="match status" value="1"/>
</dbReference>
<keyword evidence="2" id="KW-0575">Peroxidase</keyword>
<feature type="domain" description="Di-haem cytochrome c peroxidase" evidence="1">
    <location>
        <begin position="2"/>
        <end position="55"/>
    </location>
</feature>
<proteinExistence type="predicted"/>
<name>A0ABU4Y2G0_9HYPH</name>
<dbReference type="SUPFAM" id="SSF46626">
    <property type="entry name" value="Cytochrome c"/>
    <property type="match status" value="1"/>
</dbReference>
<gene>
    <name evidence="2" type="ORF">RFN28_16640</name>
</gene>
<evidence type="ECO:0000313" key="2">
    <source>
        <dbReference type="EMBL" id="MDX8480097.1"/>
    </source>
</evidence>
<keyword evidence="2" id="KW-0560">Oxidoreductase</keyword>
<comment type="caution">
    <text evidence="2">The sequence shown here is derived from an EMBL/GenBank/DDBJ whole genome shotgun (WGS) entry which is preliminary data.</text>
</comment>
<protein>
    <submittedName>
        <fullName evidence="2">Cytochrome c peroxidase</fullName>
    </submittedName>
</protein>
<dbReference type="GO" id="GO:0004601">
    <property type="term" value="F:peroxidase activity"/>
    <property type="evidence" value="ECO:0007669"/>
    <property type="project" value="UniProtKB-KW"/>
</dbReference>
<accession>A0ABU4Y2G0</accession>
<dbReference type="InterPro" id="IPR036909">
    <property type="entry name" value="Cyt_c-like_dom_sf"/>
</dbReference>
<keyword evidence="3" id="KW-1185">Reference proteome</keyword>